<name>A0AC61DF26_9FIRM</name>
<dbReference type="EMBL" id="PEDL01000002">
    <property type="protein sequence ID" value="PHV71791.1"/>
    <property type="molecule type" value="Genomic_DNA"/>
</dbReference>
<gene>
    <name evidence="1" type="ORF">CS063_04340</name>
</gene>
<reference evidence="1" key="1">
    <citation type="submission" date="2017-10" db="EMBL/GenBank/DDBJ databases">
        <title>Genome sequence of cellulolytic Lachnospiraceae bacterium XHS1971 isolated from hotspring sediment.</title>
        <authorList>
            <person name="Vasudevan G."/>
            <person name="Joshi A.J."/>
            <person name="Hivarkar S."/>
            <person name="Lanjekar V.B."/>
            <person name="Dhakephalkar P.K."/>
            <person name="Dagar S."/>
        </authorList>
    </citation>
    <scope>NUCLEOTIDE SEQUENCE</scope>
    <source>
        <strain evidence="1">XHS1971</strain>
    </source>
</reference>
<keyword evidence="2" id="KW-1185">Reference proteome</keyword>
<organism evidence="1 2">
    <name type="scientific">Sporanaerobium hydrogeniformans</name>
    <dbReference type="NCBI Taxonomy" id="3072179"/>
    <lineage>
        <taxon>Bacteria</taxon>
        <taxon>Bacillati</taxon>
        <taxon>Bacillota</taxon>
        <taxon>Clostridia</taxon>
        <taxon>Lachnospirales</taxon>
        <taxon>Lachnospiraceae</taxon>
        <taxon>Sporanaerobium</taxon>
    </lineage>
</organism>
<evidence type="ECO:0000313" key="2">
    <source>
        <dbReference type="Proteomes" id="UP000224460"/>
    </source>
</evidence>
<evidence type="ECO:0000313" key="1">
    <source>
        <dbReference type="EMBL" id="PHV71791.1"/>
    </source>
</evidence>
<dbReference type="Proteomes" id="UP000224460">
    <property type="component" value="Unassembled WGS sequence"/>
</dbReference>
<protein>
    <submittedName>
        <fullName evidence="1">XRE family transcriptional regulator</fullName>
    </submittedName>
</protein>
<sequence>MDCSKVGKLLTYLRKERGMTQKEVADILSLSDKTISKWERGLGCPDISLLNELSTLFGVNIEKILIGDLNPNDADGGNMKRIKFYVCPSCGNVMTATGEADISCCGRKLEALKAQKQDKKHTMLLEEIEDDYYITFSHEMRKEHFISFVAYVRYDRVLLVKLYPEQNAEVRIPQMRGGQFYAYCTCDGLWAF</sequence>
<accession>A0AC61DF26</accession>
<comment type="caution">
    <text evidence="1">The sequence shown here is derived from an EMBL/GenBank/DDBJ whole genome shotgun (WGS) entry which is preliminary data.</text>
</comment>
<proteinExistence type="predicted"/>